<evidence type="ECO:0000313" key="2">
    <source>
        <dbReference type="EMBL" id="KAK4495281.1"/>
    </source>
</evidence>
<evidence type="ECO:0000313" key="3">
    <source>
        <dbReference type="Proteomes" id="UP001305779"/>
    </source>
</evidence>
<dbReference type="EMBL" id="JAXOVC010000012">
    <property type="protein sequence ID" value="KAK4495281.1"/>
    <property type="molecule type" value="Genomic_DNA"/>
</dbReference>
<comment type="caution">
    <text evidence="2">The sequence shown here is derived from an EMBL/GenBank/DDBJ whole genome shotgun (WGS) entry which is preliminary data.</text>
</comment>
<accession>A0ABR0E258</accession>
<protein>
    <submittedName>
        <fullName evidence="2">Uncharacterized protein</fullName>
    </submittedName>
</protein>
<sequence>MRKVTPAQTASPLATAAFLDDPEPNKAPSNKRAASGQAPRASKKKRTNKPTVQEALDDTESDNNSNVAPEPKKAASKKRVSKKRASKKRASKKRTAQEAVEEIDSDNDLNIPSQQDPDEDGDADYQDPEEEALQAGGAFEAEDEEPEPKQKTKSQQAKKVAGSRRPGIRLEVSPSAFQVINAGQRQTSIVDNLTTQQQLRCLFVFKERMMHACTSRIDTAKSDEQQSPSFCMSIRMRQYLRSTTAEALYNIKNAITRRRRIILGGMFPTENLTSFTDFPGTTAGELTSWLYADLVSLMNELFMYGGSATAKRELHYGFDRPSGYEKLKRRADRGEDVSDAMAKSYHLPKGLALGARMDFRVLATFDPTSTKTRRVIVLAVEGIIIEFLQAAPRKFGHNADMLRLSVEAGTGGHLPWMNDNFPWAGLNHASPFRQGVQADSCIRRWLEAHGLTCWMCQEEKRPHGQGKDRWHQTITSMRKHADAAECFCRNCYNFAYKRMHGDEIIGGRETWTPDDVVKVRRAPESNKNFEKITGTSADAAMDVLQQQNFTCPVCARHEHSTLWKPDTWAKNPMSTVAGMSKADVGCPCINCNEQYSHYCAGPANETDWVTNRQSYLEDLDEVCRLFGGKGTNRWNSDKSLRAHAKNFHLISARMSVLKATGGNCPCCTKHMWDEASRTVPVTKAALRKFFEEAGKTQNDVDQFVLQRRTTQQKQKKNKK</sequence>
<feature type="compositionally biased region" description="Acidic residues" evidence="1">
    <location>
        <begin position="116"/>
        <end position="132"/>
    </location>
</feature>
<reference evidence="2 3" key="1">
    <citation type="journal article" date="2023" name="G3 (Bethesda)">
        <title>A chromosome-level genome assembly of Zasmidium syzygii isolated from banana leaves.</title>
        <authorList>
            <person name="van Westerhoven A.C."/>
            <person name="Mehrabi R."/>
            <person name="Talebi R."/>
            <person name="Steentjes M.B.F."/>
            <person name="Corcolon B."/>
            <person name="Chong P.A."/>
            <person name="Kema G.H.J."/>
            <person name="Seidl M.F."/>
        </authorList>
    </citation>
    <scope>NUCLEOTIDE SEQUENCE [LARGE SCALE GENOMIC DNA]</scope>
    <source>
        <strain evidence="2 3">P124</strain>
    </source>
</reference>
<evidence type="ECO:0000256" key="1">
    <source>
        <dbReference type="SAM" id="MobiDB-lite"/>
    </source>
</evidence>
<name>A0ABR0E258_ZASCE</name>
<feature type="compositionally biased region" description="Polar residues" evidence="1">
    <location>
        <begin position="1"/>
        <end position="12"/>
    </location>
</feature>
<gene>
    <name evidence="2" type="ORF">PRZ48_013610</name>
</gene>
<feature type="compositionally biased region" description="Basic residues" evidence="1">
    <location>
        <begin position="74"/>
        <end position="94"/>
    </location>
</feature>
<keyword evidence="3" id="KW-1185">Reference proteome</keyword>
<feature type="region of interest" description="Disordered" evidence="1">
    <location>
        <begin position="1"/>
        <end position="168"/>
    </location>
</feature>
<organism evidence="2 3">
    <name type="scientific">Zasmidium cellare</name>
    <name type="common">Wine cellar mold</name>
    <name type="synonym">Racodium cellare</name>
    <dbReference type="NCBI Taxonomy" id="395010"/>
    <lineage>
        <taxon>Eukaryota</taxon>
        <taxon>Fungi</taxon>
        <taxon>Dikarya</taxon>
        <taxon>Ascomycota</taxon>
        <taxon>Pezizomycotina</taxon>
        <taxon>Dothideomycetes</taxon>
        <taxon>Dothideomycetidae</taxon>
        <taxon>Mycosphaerellales</taxon>
        <taxon>Mycosphaerellaceae</taxon>
        <taxon>Zasmidium</taxon>
    </lineage>
</organism>
<proteinExistence type="predicted"/>
<dbReference type="Proteomes" id="UP001305779">
    <property type="component" value="Unassembled WGS sequence"/>
</dbReference>